<organism evidence="4 5">
    <name type="scientific">Pseudomonas abietaniphila</name>
    <dbReference type="NCBI Taxonomy" id="89065"/>
    <lineage>
        <taxon>Bacteria</taxon>
        <taxon>Pseudomonadati</taxon>
        <taxon>Pseudomonadota</taxon>
        <taxon>Gammaproteobacteria</taxon>
        <taxon>Pseudomonadales</taxon>
        <taxon>Pseudomonadaceae</taxon>
        <taxon>Pseudomonas</taxon>
    </lineage>
</organism>
<dbReference type="PROSITE" id="PS00061">
    <property type="entry name" value="ADH_SHORT"/>
    <property type="match status" value="1"/>
</dbReference>
<name>A0A1G7RPC8_9PSED</name>
<dbReference type="FunFam" id="3.40.50.720:FF:000084">
    <property type="entry name" value="Short-chain dehydrogenase reductase"/>
    <property type="match status" value="1"/>
</dbReference>
<dbReference type="AlphaFoldDB" id="A0A1G7RPC8"/>
<dbReference type="Proteomes" id="UP000182894">
    <property type="component" value="Unassembled WGS sequence"/>
</dbReference>
<dbReference type="InterPro" id="IPR036291">
    <property type="entry name" value="NAD(P)-bd_dom_sf"/>
</dbReference>
<keyword evidence="2" id="KW-0560">Oxidoreductase</keyword>
<dbReference type="SMART" id="SM00822">
    <property type="entry name" value="PKS_KR"/>
    <property type="match status" value="1"/>
</dbReference>
<dbReference type="Pfam" id="PF13561">
    <property type="entry name" value="adh_short_C2"/>
    <property type="match status" value="1"/>
</dbReference>
<dbReference type="PANTHER" id="PTHR43639:SF1">
    <property type="entry name" value="SHORT-CHAIN DEHYDROGENASE_REDUCTASE FAMILY PROTEIN"/>
    <property type="match status" value="1"/>
</dbReference>
<evidence type="ECO:0000313" key="4">
    <source>
        <dbReference type="EMBL" id="SDG12646.1"/>
    </source>
</evidence>
<evidence type="ECO:0000259" key="3">
    <source>
        <dbReference type="SMART" id="SM00822"/>
    </source>
</evidence>
<keyword evidence="5" id="KW-1185">Reference proteome</keyword>
<dbReference type="OrthoDB" id="154414at2"/>
<dbReference type="InterPro" id="IPR020904">
    <property type="entry name" value="Sc_DH/Rdtase_CS"/>
</dbReference>
<dbReference type="InterPro" id="IPR002347">
    <property type="entry name" value="SDR_fam"/>
</dbReference>
<evidence type="ECO:0000313" key="5">
    <source>
        <dbReference type="Proteomes" id="UP000182894"/>
    </source>
</evidence>
<reference evidence="5" key="1">
    <citation type="submission" date="2016-10" db="EMBL/GenBank/DDBJ databases">
        <authorList>
            <person name="Varghese N."/>
            <person name="Submissions S."/>
        </authorList>
    </citation>
    <scope>NUCLEOTIDE SEQUENCE [LARGE SCALE GENOMIC DNA]</scope>
    <source>
        <strain evidence="5">ATCC 700689</strain>
    </source>
</reference>
<feature type="domain" description="Ketoreductase" evidence="3">
    <location>
        <begin position="11"/>
        <end position="190"/>
    </location>
</feature>
<proteinExistence type="inferred from homology"/>
<dbReference type="PANTHER" id="PTHR43639">
    <property type="entry name" value="OXIDOREDUCTASE, SHORT-CHAIN DEHYDROGENASE/REDUCTASE FAMILY (AFU_ORTHOLOGUE AFUA_5G02870)"/>
    <property type="match status" value="1"/>
</dbReference>
<accession>A0A1G7RPC8</accession>
<dbReference type="PRINTS" id="PR00080">
    <property type="entry name" value="SDRFAMILY"/>
</dbReference>
<evidence type="ECO:0000256" key="1">
    <source>
        <dbReference type="ARBA" id="ARBA00006484"/>
    </source>
</evidence>
<dbReference type="CDD" id="cd05233">
    <property type="entry name" value="SDR_c"/>
    <property type="match status" value="1"/>
</dbReference>
<dbReference type="InterPro" id="IPR057326">
    <property type="entry name" value="KR_dom"/>
</dbReference>
<protein>
    <submittedName>
        <fullName evidence="4">3-oxoacyl-[acyl-carrier protein] reductase</fullName>
    </submittedName>
</protein>
<dbReference type="EMBL" id="FNCO01000001">
    <property type="protein sequence ID" value="SDG12646.1"/>
    <property type="molecule type" value="Genomic_DNA"/>
</dbReference>
<dbReference type="Gene3D" id="3.40.50.720">
    <property type="entry name" value="NAD(P)-binding Rossmann-like Domain"/>
    <property type="match status" value="1"/>
</dbReference>
<dbReference type="RefSeq" id="WP_074749552.1">
    <property type="nucleotide sequence ID" value="NZ_FNCO01000001.1"/>
</dbReference>
<comment type="similarity">
    <text evidence="1">Belongs to the short-chain dehydrogenases/reductases (SDR) family.</text>
</comment>
<gene>
    <name evidence="4" type="ORF">SAMN05216605_101214</name>
</gene>
<dbReference type="PRINTS" id="PR00081">
    <property type="entry name" value="GDHRDH"/>
</dbReference>
<evidence type="ECO:0000256" key="2">
    <source>
        <dbReference type="ARBA" id="ARBA00023002"/>
    </source>
</evidence>
<sequence>MTVYAHRFTGKIALVTGGSRGIGAAIVRRLAKEGAAVAFTYSAAADQAQALARDIAAEGGRALAIKADSKVIQDIEQAVVTTVEHFGALNILVNNAGVLGMGTVDEFSVEALDDMYAINVRATYVAAKAASGYLKRGDRIISIGSVSGQRAGFAGASAYSMTKAAIGGMIRGLALDFAARGITVNNIQPGPTATDMNPADAPYIDQVIGLVPLGRLGTPDEIASLAAYLASDEASFVTGASLTADGGFLA</sequence>
<dbReference type="STRING" id="89065.SAMN05216605_101214"/>
<dbReference type="GO" id="GO:0016491">
    <property type="term" value="F:oxidoreductase activity"/>
    <property type="evidence" value="ECO:0007669"/>
    <property type="project" value="UniProtKB-KW"/>
</dbReference>
<dbReference type="SUPFAM" id="SSF51735">
    <property type="entry name" value="NAD(P)-binding Rossmann-fold domains"/>
    <property type="match status" value="1"/>
</dbReference>